<name>A0A9Q8SIZ2_9PEZI</name>
<accession>A0A9Q8SIZ2</accession>
<dbReference type="AlphaFoldDB" id="A0A9Q8SIZ2"/>
<dbReference type="Proteomes" id="UP000830671">
    <property type="component" value="Chromosome 2"/>
</dbReference>
<sequence length="937" mass="104257">MKEGLQKFERKAGAYLTWRIPSSVSPLDELPAKYSYQIEATTEGQLNGCLFQWHQLRHYGTERRGPSPAWTLPPYLLPFSVRSLSSTPKLLKFPPLDETSSFFLGSLTLSTMEQAGSIRHIAPVLIKPSNRGRQRRILVGNYHLLTACGALDSGLWSFISKRYTVHLQYSERQQTKHSSLSVSVFRSKIALRTIEQNLYKHRYFVPNTAHPHTLFVSRPRPTPKANTRTKQVRYPPRLSTVLFALRLHNQAFLHNPCRHAIPLTFELPVNVMASPSINYTSLSAAAAVTVFAGSGILGSALQHQNGSAAKLDAHGDPVLKWLGLSNRPRDGCLCPQLEHRPLNRRQPLAAVCWPGLRQEEWCINETRNGKCQERRLARTTCHPRAHTRLSSLERLSYCSPRVRRAECPFGWTPIIGKSPKDLLRADPTQPFPFANTNSNTSPGLSPVVGQPPASLQYFLKPSISRASLGRTNQTFADAPRILCCCLLEQSFRFGPERSTLRDIRPISTIVEPAGPPPDPPVPQKTPFGSPPRHAMKSGFDYGGASRDSNVAPSFYTSSVAGQANTTTQHTPPEPGRPSRPVFQLAAAECSPCPVLLGRLRLSTLPMPLYLGTGNILETTRRSPTPTECKLERLLIFDYRRQFPICHLNIFILALTSAKSGHLLTDSQPTHTLGSACYHYKDGSIVRMETTRAPENNTTQRQDFPSLDSRRPRKLGVDVTAISIEKGSQHPSRARRQKTNRKMSISVDNLTGWESSTVCPSGLYSFIKSASLTAATANRYQSVTYGVLRSLTDVLGCEGEITKIPSLYPSWPAKPASQDFELQASNRNTHEIRSLRECVRGWQPPTCRSRMLLALLGWQLLGLGSKDIITYIILAKSRLSLSSGLGDEVLNSRGFRQKGTRTFGNFHIGSFVSRPCTTCGPITKTNSQTCNPRVPYSW</sequence>
<organism evidence="2 3">
    <name type="scientific">Colletotrichum lupini</name>
    <dbReference type="NCBI Taxonomy" id="145971"/>
    <lineage>
        <taxon>Eukaryota</taxon>
        <taxon>Fungi</taxon>
        <taxon>Dikarya</taxon>
        <taxon>Ascomycota</taxon>
        <taxon>Pezizomycotina</taxon>
        <taxon>Sordariomycetes</taxon>
        <taxon>Hypocreomycetidae</taxon>
        <taxon>Glomerellales</taxon>
        <taxon>Glomerellaceae</taxon>
        <taxon>Colletotrichum</taxon>
        <taxon>Colletotrichum acutatum species complex</taxon>
    </lineage>
</organism>
<protein>
    <submittedName>
        <fullName evidence="2">Uncharacterized protein</fullName>
    </submittedName>
</protein>
<evidence type="ECO:0000256" key="1">
    <source>
        <dbReference type="SAM" id="MobiDB-lite"/>
    </source>
</evidence>
<dbReference type="EMBL" id="CP019474">
    <property type="protein sequence ID" value="UQC77815.1"/>
    <property type="molecule type" value="Genomic_DNA"/>
</dbReference>
<dbReference type="GeneID" id="73337320"/>
<evidence type="ECO:0000313" key="3">
    <source>
        <dbReference type="Proteomes" id="UP000830671"/>
    </source>
</evidence>
<dbReference type="RefSeq" id="XP_049139453.1">
    <property type="nucleotide sequence ID" value="XM_049282310.1"/>
</dbReference>
<reference evidence="2" key="1">
    <citation type="journal article" date="2021" name="Mol. Plant Microbe Interact.">
        <title>Complete Genome Sequence of the Plant-Pathogenic Fungus Colletotrichum lupini.</title>
        <authorList>
            <person name="Baroncelli R."/>
            <person name="Pensec F."/>
            <person name="Da Lio D."/>
            <person name="Boufleur T."/>
            <person name="Vicente I."/>
            <person name="Sarrocco S."/>
            <person name="Picot A."/>
            <person name="Baraldi E."/>
            <person name="Sukno S."/>
            <person name="Thon M."/>
            <person name="Le Floch G."/>
        </authorList>
    </citation>
    <scope>NUCLEOTIDE SEQUENCE</scope>
    <source>
        <strain evidence="2">IMI 504893</strain>
    </source>
</reference>
<keyword evidence="3" id="KW-1185">Reference proteome</keyword>
<evidence type="ECO:0000313" key="2">
    <source>
        <dbReference type="EMBL" id="UQC77815.1"/>
    </source>
</evidence>
<proteinExistence type="predicted"/>
<feature type="compositionally biased region" description="Pro residues" evidence="1">
    <location>
        <begin position="513"/>
        <end position="523"/>
    </location>
</feature>
<gene>
    <name evidence="2" type="ORF">CLUP02_03286</name>
</gene>
<dbReference type="KEGG" id="clup:CLUP02_03286"/>
<feature type="region of interest" description="Disordered" evidence="1">
    <location>
        <begin position="510"/>
        <end position="542"/>
    </location>
</feature>